<dbReference type="GO" id="GO:0006281">
    <property type="term" value="P:DNA repair"/>
    <property type="evidence" value="ECO:0007669"/>
    <property type="project" value="InterPro"/>
</dbReference>
<dbReference type="PROSITE" id="PS51190">
    <property type="entry name" value="FATC"/>
    <property type="match status" value="1"/>
</dbReference>
<evidence type="ECO:0000256" key="11">
    <source>
        <dbReference type="ARBA" id="ARBA00047899"/>
    </source>
</evidence>
<dbReference type="eggNOG" id="KOG0892">
    <property type="taxonomic scope" value="Eukaryota"/>
</dbReference>
<evidence type="ECO:0000256" key="4">
    <source>
        <dbReference type="ARBA" id="ARBA00022679"/>
    </source>
</evidence>
<dbReference type="InterPro" id="IPR014009">
    <property type="entry name" value="PIK_FAT"/>
</dbReference>
<dbReference type="GO" id="GO:0005524">
    <property type="term" value="F:ATP binding"/>
    <property type="evidence" value="ECO:0007669"/>
    <property type="project" value="UniProtKB-KW"/>
</dbReference>
<dbReference type="VEuPathDB" id="VectorBase:MDOA014986"/>
<evidence type="ECO:0000256" key="12">
    <source>
        <dbReference type="ARBA" id="ARBA00048679"/>
    </source>
</evidence>
<dbReference type="Gene3D" id="3.30.1010.10">
    <property type="entry name" value="Phosphatidylinositol 3-kinase Catalytic Subunit, Chain A, domain 4"/>
    <property type="match status" value="1"/>
</dbReference>
<dbReference type="SMART" id="SM01343">
    <property type="entry name" value="FATC"/>
    <property type="match status" value="1"/>
</dbReference>
<dbReference type="CDD" id="cd05171">
    <property type="entry name" value="PIKKc_ATM"/>
    <property type="match status" value="1"/>
</dbReference>
<keyword evidence="9" id="KW-0539">Nucleus</keyword>
<protein>
    <recommendedName>
        <fullName evidence="13">Serine/threonine-protein kinase ATM</fullName>
        <ecNumber evidence="2">2.7.11.1</ecNumber>
    </recommendedName>
</protein>
<keyword evidence="4" id="KW-0808">Transferase</keyword>
<feature type="domain" description="FAT" evidence="15">
    <location>
        <begin position="1744"/>
        <end position="2343"/>
    </location>
</feature>
<dbReference type="FunFam" id="3.30.1010.10:FF:000023">
    <property type="entry name" value="Serine/threonine-protein kinase ATM"/>
    <property type="match status" value="1"/>
</dbReference>
<dbReference type="InterPro" id="IPR011009">
    <property type="entry name" value="Kinase-like_dom_sf"/>
</dbReference>
<feature type="domain" description="PI3K/PI4K catalytic" evidence="14">
    <location>
        <begin position="2439"/>
        <end position="2750"/>
    </location>
</feature>
<gene>
    <name evidence="17" type="primary">101901575</name>
    <name evidence="19" type="synonym">LOC131801126</name>
</gene>
<dbReference type="InterPro" id="IPR036940">
    <property type="entry name" value="PI3/4_kinase_cat_sf"/>
</dbReference>
<dbReference type="KEGG" id="mde:101901575"/>
<evidence type="ECO:0000256" key="13">
    <source>
        <dbReference type="ARBA" id="ARBA00073111"/>
    </source>
</evidence>
<evidence type="ECO:0000256" key="3">
    <source>
        <dbReference type="ARBA" id="ARBA00022527"/>
    </source>
</evidence>
<dbReference type="InterPro" id="IPR018936">
    <property type="entry name" value="PI3/4_kinase_CS"/>
</dbReference>
<dbReference type="Pfam" id="PF02259">
    <property type="entry name" value="FAT"/>
    <property type="match status" value="1"/>
</dbReference>
<keyword evidence="8" id="KW-0067">ATP-binding</keyword>
<sequence>MSSIVCLINQLCAELRSEKVTTRNKAAEQLENHLGSSKNELFAKLPKRDETNVSWTTIFNSVVDATIKHAIKVDESKDTKSQAPLLNKNYLYSSIVNKLINYNLEDPEHLFNKATLFNGFQEGFKSRVAVLYFNDIFLCILNQGLFKSAVYIRDMKVNEFSLILSYLFETNKGTDDLFRFASLKTITKTIELSHEYVQMSADVIAYFPEIHEFANRAIKDGQKSEVINLYFLMISQHSVDYHNIICTDFQVVLPIIIGFYQYNMKAETKELLFKSILISLQALYPYIHQGDTNTINITLHNTWTKTIRKLKTLIEIEIKERKSSHYQLSRSQHSDKSLEVFVKMSALVMYLFLWEIENNTNDGNSDKDPSEQKSKISRPADKIEILLDLVQPQKLKYNDIWLAILAELVTAVDTIVNVANYQQLLKLTLNILEDYSNGRNMQCIRLLVTKLLIKEKEFVATKSIPDNYCHEEWLQIKKTLINDTSSCSDVIAEKQKLLQKLILHRKLSVDCCTTLINSFITNAALRRTECVQTLKEIFKNADHIGLDKTSNLVGQCISWLYGDKDRNEAKSILLHIEPIKPQLIADTCAIAVINFLNEASLKPKSTAEGSILNDNLQNLQFKYIRKFLCLESHAKALQSHEQKTNLKCLQSPANCLFQCNYELLMRTVNFETTQGTSCKDILEDLTSLQKIAMLMKSLLEHGVFDDNSFMQCPLIKRIGFFLSHLELQFKNNSSTAIERSTLSEILNLLEYIIECFTSNVTLLQYLEKQPIEEMIQFLGTSLKICAKNSTTQTEFDNWTSIADKILCLLANLCASSSHWREAFEYVAKYNFNTKTQTAIILQLTKIFCRQKSRYVNIGSWFVNKLKTTFKLYYSNIEIMNSILEIIPDIFVYIQLYEDCLDDMLLAMYSLFKIAFRKSYSTKMTAKIINSICYIARDCRNIYVQDNFRNLCFSIVNFLPFPSLDIQYAAINTITALMDINWLKNTKCDIDLYYDFCDNIYELIKWKKLQVAPTQAESADQLQNAKSLNVQLLVGILAFSCYHRSNALQELSHVCAFYKFTEADFIEYHRIAAFYKTSTTELLKTNIPNAIHTWISKSFPILKFPFYLCYKTKNDFLSDNIDLITTCLLLYNKSDEIKNLEQFGDMQELLKMAMPIINFFILVAQCPANENNELKKYVQNMLKLKLDFSKTKSDNNTWKVVYALFDALHDDGDSKLLAGFPMFLQTPKWYNINNKCLRSALNVYINSNPGEVKPELLLNYISKHSLRLVKTFGALKRNCSQCIYPMDSLKQFYKFYKLSDMVLDTLGARSATLPQHLCFYFLHDIIYYCLHCIETAADTTQSLRKVALTGLEKLTTKIIDIENINSFMQKHLSFICKSLVYTHKRSNSIDEQTKITSICEHLISNYKEAISDKHYMLNIFANNENFNNINKLLETLSENIADDDNEDADCWKKYLDIFMENTNYTLDSFKFLQQHIVANKHIVQADKNVLYRLIRHLLQFLRQSEDEALNLEVLKCLGEIGPLNLYQMSYYFEVENSIDEDTNSAKQIENFYNNIYLILEHLLNKFNPNTHLYVIDVAQYLVNSKYGQDLMEKFPTFMVFRANVTQNYMDLYESITPANWCDTLKSCEHMDYDNFIRQFVAKIYDHCSWLQFCDLSKNDLYFAEHSIIPFIKLLLHCEEGENHKTGIITMLEYFFESFEQQHKVDFVGCENKMIYKEKRIVNLILNICECIRINNSWDLPLNLLNVVEACNYCQAYFLSIIYLEMWALDQISLGDKTNVEIISNESFQRLARKAYDAIGCNDAISGFINPLTSRMDYLNLTNNWPDILIETTDTSDMCNEVLKRNGMLNLACSSADNRKQNVDYEICWRLCRWDTVVEGHSKVNTLNDMEYEFEKHHFNALKCLNNKEENNTLAAIEKSRHCVLNILKEISVECLQSVYKYLTWLQLLQQCEDFCLVQFSKSTDVDHIFKKWQLETSDLEYGLFSSKELILSHQISLFQTAGIRASRKIKEFYKDDPVEKCLLKCIRDCKAAGEINLAKRYVAILNNMCSNSSASLKISALLEDVDICMKTGKSDMVKSILHHIFKNREFQYCLQRVKAMQLNGQYLMDTNAETFENVLRKYFMGSLDVLGKYSQSKDVILQKFPNLFTLEEFEVCQAESKKSAYEIIAKYADREYVQLNNYANSDQFAIKRQTMKLNREAVSTINPRSMDHDKRVAASFMKKTSHMDEQEIAQIENKVTSNLCTAVENYMKFSCLDNAISSPVIYRIIDLWFANKQNDTLRATIQEHIDAVPSYKFICALNQMTARLNSKHDEFIKILKNIMIRCVQEHPHHTLYQLYPIVYGYMDGTQNKADYRSKLAQEIIAKAKPKINANTVKQLESVIPALIEFANTEIKDNKEQSISLSEKLRRMKSLDAIHCPTIDLPVRIDMNYTIKGIVKWESQVGLVGGINAPKKLSCLCSDGIKRPQLLKGKDDLRQDAVMQQVFCMINNLLQQEPKAVQRKLLIRTYKVIPLSTRSGLLEWCQNTVPIGMYLTQAHQKYRPKDYTVMNCRKLAHAHLKSNPEKRHETYINITKHIQPVFHYFFYEKFLKPGIWFERRLAYINSVATTSMVGYILGLGDRHTQNILIDQNSAEVIHIDFGIAFEQGKIMPTPETVPFRLTRDMLAPMGICGPNGVFKKSCETTMEILRRHQDVITTILEVLLYDPLYIWNVVPQINDNDNNNTTEEKNHIAQRALIVVQNKLEGKQNGIFGTSSVPVQVERLINDAINTRNLCMLFSGWDPYL</sequence>
<feature type="domain" description="FATC" evidence="16">
    <location>
        <begin position="2751"/>
        <end position="2783"/>
    </location>
</feature>
<dbReference type="InterPro" id="IPR057564">
    <property type="entry name" value="HEAT_ATR"/>
</dbReference>
<evidence type="ECO:0000256" key="8">
    <source>
        <dbReference type="ARBA" id="ARBA00022840"/>
    </source>
</evidence>
<evidence type="ECO:0000256" key="2">
    <source>
        <dbReference type="ARBA" id="ARBA00012513"/>
    </source>
</evidence>
<dbReference type="VEuPathDB" id="VectorBase:MDOMA2_005211"/>
<keyword evidence="3" id="KW-0723">Serine/threonine-protein kinase</keyword>
<dbReference type="RefSeq" id="XP_058975219.1">
    <property type="nucleotide sequence ID" value="XM_059119236.1"/>
</dbReference>
<dbReference type="PANTHER" id="PTHR37079">
    <property type="entry name" value="SERINE/THREONINE-PROTEIN KINASE ATM"/>
    <property type="match status" value="1"/>
</dbReference>
<evidence type="ECO:0000256" key="1">
    <source>
        <dbReference type="ARBA" id="ARBA00004123"/>
    </source>
</evidence>
<comment type="catalytic activity">
    <reaction evidence="12">
        <text>L-seryl-[protein] + ATP = O-phospho-L-seryl-[protein] + ADP + H(+)</text>
        <dbReference type="Rhea" id="RHEA:17989"/>
        <dbReference type="Rhea" id="RHEA-COMP:9863"/>
        <dbReference type="Rhea" id="RHEA-COMP:11604"/>
        <dbReference type="ChEBI" id="CHEBI:15378"/>
        <dbReference type="ChEBI" id="CHEBI:29999"/>
        <dbReference type="ChEBI" id="CHEBI:30616"/>
        <dbReference type="ChEBI" id="CHEBI:83421"/>
        <dbReference type="ChEBI" id="CHEBI:456216"/>
        <dbReference type="EC" id="2.7.11.1"/>
    </reaction>
</comment>
<evidence type="ECO:0000259" key="15">
    <source>
        <dbReference type="PROSITE" id="PS51189"/>
    </source>
</evidence>
<dbReference type="PROSITE" id="PS00915">
    <property type="entry name" value="PI3_4_KINASE_1"/>
    <property type="match status" value="1"/>
</dbReference>
<dbReference type="Pfam" id="PF23593">
    <property type="entry name" value="HEAT_ATR"/>
    <property type="match status" value="1"/>
</dbReference>
<reference evidence="17" key="1">
    <citation type="submission" date="2020-05" db="UniProtKB">
        <authorList>
            <consortium name="EnsemblMetazoa"/>
        </authorList>
    </citation>
    <scope>IDENTIFICATION</scope>
    <source>
        <strain evidence="17">Aabys</strain>
    </source>
</reference>
<evidence type="ECO:0000313" key="17">
    <source>
        <dbReference type="EnsemblMetazoa" id="MDOA014986-PA"/>
    </source>
</evidence>
<dbReference type="PANTHER" id="PTHR37079:SF4">
    <property type="entry name" value="SERINE_THREONINE-PROTEIN KINASE ATM"/>
    <property type="match status" value="1"/>
</dbReference>
<evidence type="ECO:0000256" key="9">
    <source>
        <dbReference type="ARBA" id="ARBA00023242"/>
    </source>
</evidence>
<dbReference type="GO" id="GO:0004674">
    <property type="term" value="F:protein serine/threonine kinase activity"/>
    <property type="evidence" value="ECO:0007669"/>
    <property type="project" value="UniProtKB-KW"/>
</dbReference>
<evidence type="ECO:0000313" key="19">
    <source>
        <dbReference type="RefSeq" id="XP_058975219.1"/>
    </source>
</evidence>
<dbReference type="SUPFAM" id="SSF56112">
    <property type="entry name" value="Protein kinase-like (PK-like)"/>
    <property type="match status" value="1"/>
</dbReference>
<dbReference type="Pfam" id="PF00454">
    <property type="entry name" value="PI3_PI4_kinase"/>
    <property type="match status" value="1"/>
</dbReference>
<dbReference type="EC" id="2.7.11.1" evidence="2"/>
<name>A0A1I8NGU2_MUSDO</name>
<keyword evidence="18" id="KW-1185">Reference proteome</keyword>
<dbReference type="InterPro" id="IPR003151">
    <property type="entry name" value="PIK-rel_kinase_FAT"/>
</dbReference>
<comment type="subcellular location">
    <subcellularLocation>
        <location evidence="1">Nucleus</location>
    </subcellularLocation>
</comment>
<evidence type="ECO:0000259" key="14">
    <source>
        <dbReference type="PROSITE" id="PS50290"/>
    </source>
</evidence>
<keyword evidence="5" id="KW-0547">Nucleotide-binding</keyword>
<dbReference type="PROSITE" id="PS50290">
    <property type="entry name" value="PI3_4_KINASE_3"/>
    <property type="match status" value="1"/>
</dbReference>
<evidence type="ECO:0000256" key="7">
    <source>
        <dbReference type="ARBA" id="ARBA00022777"/>
    </source>
</evidence>
<keyword evidence="6" id="KW-0227">DNA damage</keyword>
<dbReference type="RefSeq" id="XP_005181014.2">
    <property type="nucleotide sequence ID" value="XM_005180957.4"/>
</dbReference>
<dbReference type="Pfam" id="PF02260">
    <property type="entry name" value="FATC"/>
    <property type="match status" value="1"/>
</dbReference>
<keyword evidence="10" id="KW-0131">Cell cycle</keyword>
<evidence type="ECO:0000313" key="18">
    <source>
        <dbReference type="Proteomes" id="UP001652621"/>
    </source>
</evidence>
<accession>A0A1I8NGU2</accession>
<evidence type="ECO:0000256" key="5">
    <source>
        <dbReference type="ARBA" id="ARBA00022741"/>
    </source>
</evidence>
<evidence type="ECO:0000259" key="16">
    <source>
        <dbReference type="PROSITE" id="PS51190"/>
    </source>
</evidence>
<keyword evidence="7" id="KW-0418">Kinase</keyword>
<dbReference type="PROSITE" id="PS00916">
    <property type="entry name" value="PI3_4_KINASE_2"/>
    <property type="match status" value="1"/>
</dbReference>
<dbReference type="InterPro" id="IPR038980">
    <property type="entry name" value="ATM_plant"/>
</dbReference>
<evidence type="ECO:0000256" key="10">
    <source>
        <dbReference type="ARBA" id="ARBA00023306"/>
    </source>
</evidence>
<proteinExistence type="predicted"/>
<dbReference type="InterPro" id="IPR000403">
    <property type="entry name" value="PI3/4_kinase_cat_dom"/>
</dbReference>
<dbReference type="Gene3D" id="1.10.1070.11">
    <property type="entry name" value="Phosphatidylinositol 3-/4-kinase, catalytic domain"/>
    <property type="match status" value="1"/>
</dbReference>
<dbReference type="EnsemblMetazoa" id="MDOA014986-RA">
    <property type="protein sequence ID" value="MDOA014986-PA"/>
    <property type="gene ID" value="MDOA014986"/>
</dbReference>
<organism evidence="17">
    <name type="scientific">Musca domestica</name>
    <name type="common">House fly</name>
    <dbReference type="NCBI Taxonomy" id="7370"/>
    <lineage>
        <taxon>Eukaryota</taxon>
        <taxon>Metazoa</taxon>
        <taxon>Ecdysozoa</taxon>
        <taxon>Arthropoda</taxon>
        <taxon>Hexapoda</taxon>
        <taxon>Insecta</taxon>
        <taxon>Pterygota</taxon>
        <taxon>Neoptera</taxon>
        <taxon>Endopterygota</taxon>
        <taxon>Diptera</taxon>
        <taxon>Brachycera</taxon>
        <taxon>Muscomorpha</taxon>
        <taxon>Muscoidea</taxon>
        <taxon>Muscidae</taxon>
        <taxon>Musca</taxon>
    </lineage>
</organism>
<dbReference type="OrthoDB" id="381190at2759"/>
<dbReference type="Proteomes" id="UP001652621">
    <property type="component" value="Unplaced"/>
</dbReference>
<dbReference type="GO" id="GO:0005634">
    <property type="term" value="C:nucleus"/>
    <property type="evidence" value="ECO:0007669"/>
    <property type="project" value="UniProtKB-SubCell"/>
</dbReference>
<dbReference type="STRING" id="7370.A0A1I8NGU2"/>
<comment type="catalytic activity">
    <reaction evidence="11">
        <text>L-threonyl-[protein] + ATP = O-phospho-L-threonyl-[protein] + ADP + H(+)</text>
        <dbReference type="Rhea" id="RHEA:46608"/>
        <dbReference type="Rhea" id="RHEA-COMP:11060"/>
        <dbReference type="Rhea" id="RHEA-COMP:11605"/>
        <dbReference type="ChEBI" id="CHEBI:15378"/>
        <dbReference type="ChEBI" id="CHEBI:30013"/>
        <dbReference type="ChEBI" id="CHEBI:30616"/>
        <dbReference type="ChEBI" id="CHEBI:61977"/>
        <dbReference type="ChEBI" id="CHEBI:456216"/>
        <dbReference type="EC" id="2.7.11.1"/>
    </reaction>
</comment>
<dbReference type="PROSITE" id="PS51189">
    <property type="entry name" value="FAT"/>
    <property type="match status" value="1"/>
</dbReference>
<dbReference type="InterPro" id="IPR003152">
    <property type="entry name" value="FATC_dom"/>
</dbReference>
<reference evidence="19" key="2">
    <citation type="submission" date="2025-05" db="UniProtKB">
        <authorList>
            <consortium name="RefSeq"/>
        </authorList>
    </citation>
    <scope>IDENTIFICATION</scope>
    <source>
        <strain evidence="19">Aabys</strain>
        <tissue evidence="19">Whole body</tissue>
    </source>
</reference>
<dbReference type="SMART" id="SM00146">
    <property type="entry name" value="PI3Kc"/>
    <property type="match status" value="1"/>
</dbReference>
<dbReference type="InterPro" id="IPR044107">
    <property type="entry name" value="PIKKc_ATM"/>
</dbReference>
<evidence type="ECO:0000256" key="6">
    <source>
        <dbReference type="ARBA" id="ARBA00022763"/>
    </source>
</evidence>